<sequence>MASLKAICKQRILREMIEHAVQNDSLTLRSPSPSSSLVNYVVLLVDENSLPILSSCCTVYDVLEQGVTVVEPVGKRRQPLPGLDAVYFLAPTIDSVDAVLHDFSDEKTPQYKSVHIFFTSALPPADKLLERFAACPPLLPRIKTFVEFNLDFVVQEQRVFHLGRPLDFIDFYKGGSDPVSRASIDAIATRLFSLCATLGEKPSIRFQKNFRGLSQSVASALHDKLQRSDLFKSSGSETGNVSLLILDRSIDVATLLVHEYTYQALVYDVLEIPTIALPSSSSPLKRGKSGRAPSTSSQEMNELLLQEDTFQYEIVSNAGKREQKRAILGEQDELWVRFRHSHIQSVNEEVQEEIQRFIRENATAKTQKEYQVNPHKQKENRRGRATPPATLEAIRALPQYQEMLAKVGRRRASFIPSIYLSLFLSHSFFLSLLLSLFLRPIGYSLFFNSCFQ</sequence>
<dbReference type="Pfam" id="PF00995">
    <property type="entry name" value="Sec1"/>
    <property type="match status" value="1"/>
</dbReference>
<evidence type="ECO:0000256" key="2">
    <source>
        <dbReference type="SAM" id="MobiDB-lite"/>
    </source>
</evidence>
<dbReference type="InterPro" id="IPR036045">
    <property type="entry name" value="Sec1-like_sf"/>
</dbReference>
<evidence type="ECO:0000313" key="4">
    <source>
        <dbReference type="EMBL" id="PHJ17067.1"/>
    </source>
</evidence>
<dbReference type="GeneID" id="94432446"/>
<protein>
    <submittedName>
        <fullName evidence="4">Syntaxin binding</fullName>
    </submittedName>
</protein>
<dbReference type="GO" id="GO:0016192">
    <property type="term" value="P:vesicle-mediated transport"/>
    <property type="evidence" value="ECO:0007669"/>
    <property type="project" value="InterPro"/>
</dbReference>
<dbReference type="Proteomes" id="UP000221165">
    <property type="component" value="Unassembled WGS sequence"/>
</dbReference>
<feature type="transmembrane region" description="Helical" evidence="3">
    <location>
        <begin position="418"/>
        <end position="438"/>
    </location>
</feature>
<keyword evidence="3" id="KW-0812">Transmembrane</keyword>
<comment type="caution">
    <text evidence="4">The sequence shown here is derived from an EMBL/GenBank/DDBJ whole genome shotgun (WGS) entry which is preliminary data.</text>
</comment>
<dbReference type="InterPro" id="IPR027482">
    <property type="entry name" value="Sec1-like_dom2"/>
</dbReference>
<keyword evidence="3" id="KW-1133">Transmembrane helix</keyword>
<proteinExistence type="inferred from homology"/>
<dbReference type="EMBL" id="MIGC01005298">
    <property type="protein sequence ID" value="PHJ17067.1"/>
    <property type="molecule type" value="Genomic_DNA"/>
</dbReference>
<dbReference type="Gene3D" id="3.40.50.1910">
    <property type="match status" value="1"/>
</dbReference>
<comment type="similarity">
    <text evidence="1">Belongs to the STXBP/unc-18/SEC1 family.</text>
</comment>
<dbReference type="VEuPathDB" id="ToxoDB:CSUI_009116"/>
<dbReference type="Gene3D" id="3.90.830.10">
    <property type="entry name" value="Syntaxin Binding Protein 1, Chain A, domain 2"/>
    <property type="match status" value="2"/>
</dbReference>
<dbReference type="PIRSF" id="PIRSF005715">
    <property type="entry name" value="VPS45_Sec1"/>
    <property type="match status" value="1"/>
</dbReference>
<dbReference type="InterPro" id="IPR001619">
    <property type="entry name" value="Sec1-like"/>
</dbReference>
<dbReference type="InterPro" id="IPR043127">
    <property type="entry name" value="Sec-1-like_dom3a"/>
</dbReference>
<dbReference type="InterPro" id="IPR043154">
    <property type="entry name" value="Sec-1-like_dom1"/>
</dbReference>
<gene>
    <name evidence="4" type="ORF">CSUI_009116</name>
</gene>
<reference evidence="4 5" key="1">
    <citation type="journal article" date="2017" name="Int. J. Parasitol.">
        <title>The genome of the protozoan parasite Cystoisospora suis and a reverse vaccinology approach to identify vaccine candidates.</title>
        <authorList>
            <person name="Palmieri N."/>
            <person name="Shrestha A."/>
            <person name="Ruttkowski B."/>
            <person name="Beck T."/>
            <person name="Vogl C."/>
            <person name="Tomley F."/>
            <person name="Blake D.P."/>
            <person name="Joachim A."/>
        </authorList>
    </citation>
    <scope>NUCLEOTIDE SEQUENCE [LARGE SCALE GENOMIC DNA]</scope>
    <source>
        <strain evidence="4 5">Wien I</strain>
    </source>
</reference>
<dbReference type="OrthoDB" id="2228at2759"/>
<accession>A0A2C6KHP3</accession>
<evidence type="ECO:0000256" key="3">
    <source>
        <dbReference type="SAM" id="Phobius"/>
    </source>
</evidence>
<organism evidence="4 5">
    <name type="scientific">Cystoisospora suis</name>
    <dbReference type="NCBI Taxonomy" id="483139"/>
    <lineage>
        <taxon>Eukaryota</taxon>
        <taxon>Sar</taxon>
        <taxon>Alveolata</taxon>
        <taxon>Apicomplexa</taxon>
        <taxon>Conoidasida</taxon>
        <taxon>Coccidia</taxon>
        <taxon>Eucoccidiorida</taxon>
        <taxon>Eimeriorina</taxon>
        <taxon>Sarcocystidae</taxon>
        <taxon>Cystoisospora</taxon>
    </lineage>
</organism>
<keyword evidence="5" id="KW-1185">Reference proteome</keyword>
<dbReference type="AlphaFoldDB" id="A0A2C6KHP3"/>
<dbReference type="Gene3D" id="3.40.50.2060">
    <property type="match status" value="1"/>
</dbReference>
<feature type="region of interest" description="Disordered" evidence="2">
    <location>
        <begin position="366"/>
        <end position="386"/>
    </location>
</feature>
<dbReference type="SUPFAM" id="SSF56815">
    <property type="entry name" value="Sec1/munc18-like (SM) proteins"/>
    <property type="match status" value="1"/>
</dbReference>
<dbReference type="RefSeq" id="XP_067918792.1">
    <property type="nucleotide sequence ID" value="XM_068069235.1"/>
</dbReference>
<keyword evidence="3" id="KW-0472">Membrane</keyword>
<name>A0A2C6KHP3_9APIC</name>
<dbReference type="PANTHER" id="PTHR11679">
    <property type="entry name" value="VESICLE PROTEIN SORTING-ASSOCIATED"/>
    <property type="match status" value="1"/>
</dbReference>
<evidence type="ECO:0000313" key="5">
    <source>
        <dbReference type="Proteomes" id="UP000221165"/>
    </source>
</evidence>
<evidence type="ECO:0000256" key="1">
    <source>
        <dbReference type="ARBA" id="ARBA00009884"/>
    </source>
</evidence>